<name>A0A6G3ZZT5_9BACL</name>
<comment type="caution">
    <text evidence="2">The sequence shown here is derived from an EMBL/GenBank/DDBJ whole genome shotgun (WGS) entry which is preliminary data.</text>
</comment>
<dbReference type="SUPFAM" id="SSF53335">
    <property type="entry name" value="S-adenosyl-L-methionine-dependent methyltransferases"/>
    <property type="match status" value="1"/>
</dbReference>
<dbReference type="RefSeq" id="WP_163946908.1">
    <property type="nucleotide sequence ID" value="NZ_JAAIKC010000004.1"/>
</dbReference>
<dbReference type="InterPro" id="IPR013216">
    <property type="entry name" value="Methyltransf_11"/>
</dbReference>
<dbReference type="PANTHER" id="PTHR43591:SF110">
    <property type="entry name" value="RHODANESE DOMAIN-CONTAINING PROTEIN"/>
    <property type="match status" value="1"/>
</dbReference>
<dbReference type="EMBL" id="JAAIKC010000004">
    <property type="protein sequence ID" value="NEW06917.1"/>
    <property type="molecule type" value="Genomic_DNA"/>
</dbReference>
<protein>
    <submittedName>
        <fullName evidence="2">Class I SAM-dependent methyltransferase</fullName>
    </submittedName>
</protein>
<gene>
    <name evidence="2" type="ORF">GK047_12980</name>
</gene>
<dbReference type="GO" id="GO:0008757">
    <property type="term" value="F:S-adenosylmethionine-dependent methyltransferase activity"/>
    <property type="evidence" value="ECO:0007669"/>
    <property type="project" value="InterPro"/>
</dbReference>
<accession>A0A6G3ZZT5</accession>
<evidence type="ECO:0000313" key="2">
    <source>
        <dbReference type="EMBL" id="NEW06917.1"/>
    </source>
</evidence>
<organism evidence="2">
    <name type="scientific">Paenibacillus sp. SYP-B3998</name>
    <dbReference type="NCBI Taxonomy" id="2678564"/>
    <lineage>
        <taxon>Bacteria</taxon>
        <taxon>Bacillati</taxon>
        <taxon>Bacillota</taxon>
        <taxon>Bacilli</taxon>
        <taxon>Bacillales</taxon>
        <taxon>Paenibacillaceae</taxon>
        <taxon>Paenibacillus</taxon>
    </lineage>
</organism>
<keyword evidence="2" id="KW-0808">Transferase</keyword>
<dbReference type="CDD" id="cd02440">
    <property type="entry name" value="AdoMet_MTases"/>
    <property type="match status" value="1"/>
</dbReference>
<dbReference type="GO" id="GO:0032259">
    <property type="term" value="P:methylation"/>
    <property type="evidence" value="ECO:0007669"/>
    <property type="project" value="UniProtKB-KW"/>
</dbReference>
<dbReference type="AlphaFoldDB" id="A0A6G3ZZT5"/>
<reference evidence="2" key="1">
    <citation type="submission" date="2020-02" db="EMBL/GenBank/DDBJ databases">
        <authorList>
            <person name="Shen X.-R."/>
            <person name="Zhang Y.-X."/>
        </authorList>
    </citation>
    <scope>NUCLEOTIDE SEQUENCE</scope>
    <source>
        <strain evidence="2">SYP-B3998</strain>
    </source>
</reference>
<keyword evidence="2" id="KW-0489">Methyltransferase</keyword>
<proteinExistence type="predicted"/>
<dbReference type="InterPro" id="IPR029063">
    <property type="entry name" value="SAM-dependent_MTases_sf"/>
</dbReference>
<dbReference type="Pfam" id="PF08241">
    <property type="entry name" value="Methyltransf_11"/>
    <property type="match status" value="1"/>
</dbReference>
<dbReference type="Gene3D" id="3.40.50.150">
    <property type="entry name" value="Vaccinia Virus protein VP39"/>
    <property type="match status" value="1"/>
</dbReference>
<evidence type="ECO:0000259" key="1">
    <source>
        <dbReference type="Pfam" id="PF08241"/>
    </source>
</evidence>
<dbReference type="PANTHER" id="PTHR43591">
    <property type="entry name" value="METHYLTRANSFERASE"/>
    <property type="match status" value="1"/>
</dbReference>
<sequence length="219" mass="25041">MTDSVTPNGCWWDQHVDFFSDEALWEQESRKTLMDFFLKFAKSNVHKRVLDVGCGTGISTKRLNQMGFQAVGLDVSPKMVDYARTNSLEVFLSDCNPIPFHDESFNFVFCCTVLEWVQNPAALVSEMIRVTRSGGRIVIACLGPRNLPFDEAYNRLLGEQSNYNMLMPVELHRMLESLGLKIKSIKGVRNQGVSEEMYDKMDWITKSFCSNLWIIGCEK</sequence>
<feature type="domain" description="Methyltransferase type 11" evidence="1">
    <location>
        <begin position="50"/>
        <end position="139"/>
    </location>
</feature>